<evidence type="ECO:0000256" key="1">
    <source>
        <dbReference type="SAM" id="SignalP"/>
    </source>
</evidence>
<accession>A0A852YV39</accession>
<dbReference type="Proteomes" id="UP000548304">
    <property type="component" value="Unassembled WGS sequence"/>
</dbReference>
<evidence type="ECO:0000313" key="2">
    <source>
        <dbReference type="EMBL" id="NYH77878.1"/>
    </source>
</evidence>
<comment type="caution">
    <text evidence="2">The sequence shown here is derived from an EMBL/GenBank/DDBJ whole genome shotgun (WGS) entry which is preliminary data.</text>
</comment>
<keyword evidence="1" id="KW-0732">Signal</keyword>
<reference evidence="2 3" key="1">
    <citation type="submission" date="2020-07" db="EMBL/GenBank/DDBJ databases">
        <title>Genomic Encyclopedia of Type Strains, Phase III (KMG-III): the genomes of soil and plant-associated and newly described type strains.</title>
        <authorList>
            <person name="Whitman W."/>
        </authorList>
    </citation>
    <scope>NUCLEOTIDE SEQUENCE [LARGE SCALE GENOMIC DNA]</scope>
    <source>
        <strain evidence="2 3">CECT 8576</strain>
    </source>
</reference>
<name>A0A852YV39_9ACTN</name>
<feature type="chain" id="PRO_5039707670" description="Peptidase inhibitor family I36" evidence="1">
    <location>
        <begin position="24"/>
        <end position="142"/>
    </location>
</feature>
<sequence>MRRFALPAIVAASMLIGTGATSAAATTTQAAPSDWTCEGEVCLRTLPAEETPTPKDASGCNHSVCIDVRGDATNGYSTVGRGYDFYGYIHVWGPNMNVRGPHSNEPTASGSGRGSGKTCAEGWKAISGGQYTSVGLPCVYVS</sequence>
<evidence type="ECO:0000313" key="3">
    <source>
        <dbReference type="Proteomes" id="UP000548304"/>
    </source>
</evidence>
<evidence type="ECO:0008006" key="4">
    <source>
        <dbReference type="Google" id="ProtNLM"/>
    </source>
</evidence>
<organism evidence="2 3">
    <name type="scientific">Actinopolyspora biskrensis</name>
    <dbReference type="NCBI Taxonomy" id="1470178"/>
    <lineage>
        <taxon>Bacteria</taxon>
        <taxon>Bacillati</taxon>
        <taxon>Actinomycetota</taxon>
        <taxon>Actinomycetes</taxon>
        <taxon>Actinopolysporales</taxon>
        <taxon>Actinopolysporaceae</taxon>
        <taxon>Actinopolyspora</taxon>
    </lineage>
</organism>
<dbReference type="EMBL" id="JACBYW010000001">
    <property type="protein sequence ID" value="NYH77878.1"/>
    <property type="molecule type" value="Genomic_DNA"/>
</dbReference>
<dbReference type="AlphaFoldDB" id="A0A852YV39"/>
<feature type="signal peptide" evidence="1">
    <location>
        <begin position="1"/>
        <end position="23"/>
    </location>
</feature>
<keyword evidence="3" id="KW-1185">Reference proteome</keyword>
<proteinExistence type="predicted"/>
<gene>
    <name evidence="2" type="ORF">FHR84_001192</name>
</gene>
<protein>
    <recommendedName>
        <fullName evidence="4">Peptidase inhibitor family I36</fullName>
    </recommendedName>
</protein>